<organism evidence="6 7">
    <name type="scientific">Diaphorina citri</name>
    <name type="common">Asian citrus psyllid</name>
    <dbReference type="NCBI Taxonomy" id="121845"/>
    <lineage>
        <taxon>Eukaryota</taxon>
        <taxon>Metazoa</taxon>
        <taxon>Ecdysozoa</taxon>
        <taxon>Arthropoda</taxon>
        <taxon>Hexapoda</taxon>
        <taxon>Insecta</taxon>
        <taxon>Pterygota</taxon>
        <taxon>Neoptera</taxon>
        <taxon>Paraneoptera</taxon>
        <taxon>Hemiptera</taxon>
        <taxon>Sternorrhyncha</taxon>
        <taxon>Psylloidea</taxon>
        <taxon>Psyllidae</taxon>
        <taxon>Diaphorininae</taxon>
        <taxon>Diaphorina</taxon>
    </lineage>
</organism>
<feature type="domain" description="CYRIA/CYRIB Rac1 binding" evidence="5">
    <location>
        <begin position="5"/>
        <end position="146"/>
    </location>
</feature>
<comment type="subcellular location">
    <subcellularLocation>
        <location evidence="1">Membrane</location>
        <topology evidence="1">Lipid-anchor</topology>
    </subcellularLocation>
</comment>
<gene>
    <name evidence="7" type="primary">LOC103521706</name>
</gene>
<evidence type="ECO:0000256" key="3">
    <source>
        <dbReference type="ARBA" id="ARBA00023136"/>
    </source>
</evidence>
<evidence type="ECO:0000313" key="6">
    <source>
        <dbReference type="Proteomes" id="UP000079169"/>
    </source>
</evidence>
<dbReference type="GO" id="GO:0016020">
    <property type="term" value="C:membrane"/>
    <property type="evidence" value="ECO:0007669"/>
    <property type="project" value="UniProtKB-SubCell"/>
</dbReference>
<keyword evidence="4" id="KW-0449">Lipoprotein</keyword>
<sequence>DKQGLNIELTNRMSLFYANATPMLRCLGDFTSEFVQQNPDIPLDLTTELLCTMARVCLRMLDTPDLLAQFERDSTALFVMRVMTGLLILIDHVAPQGVFVKSCNVDVKAAVKLLKDQPPARSEALLNALRYTTKHLNQDTTPKQIKHLLAIS</sequence>
<evidence type="ECO:0000256" key="1">
    <source>
        <dbReference type="ARBA" id="ARBA00004635"/>
    </source>
</evidence>
<dbReference type="GeneID" id="103521706"/>
<dbReference type="KEGG" id="dci:103521706"/>
<dbReference type="STRING" id="121845.A0A3Q0JMJ4"/>
<evidence type="ECO:0000313" key="7">
    <source>
        <dbReference type="RefSeq" id="XP_026688055.1"/>
    </source>
</evidence>
<dbReference type="InterPro" id="IPR009828">
    <property type="entry name" value="CYRIA/CYRIB_Rac1-bd"/>
</dbReference>
<keyword evidence="3" id="KW-0472">Membrane</keyword>
<protein>
    <submittedName>
        <fullName evidence="7">Protein FAM49B-like</fullName>
    </submittedName>
</protein>
<dbReference type="RefSeq" id="XP_026688055.1">
    <property type="nucleotide sequence ID" value="XM_026832254.1"/>
</dbReference>
<dbReference type="PANTHER" id="PTHR12422">
    <property type="entry name" value="GH09096P"/>
    <property type="match status" value="1"/>
</dbReference>
<dbReference type="Proteomes" id="UP000079169">
    <property type="component" value="Unplaced"/>
</dbReference>
<reference evidence="7" key="1">
    <citation type="submission" date="2025-08" db="UniProtKB">
        <authorList>
            <consortium name="RefSeq"/>
        </authorList>
    </citation>
    <scope>IDENTIFICATION</scope>
</reference>
<evidence type="ECO:0000256" key="2">
    <source>
        <dbReference type="ARBA" id="ARBA00005778"/>
    </source>
</evidence>
<name>A0A3Q0JMJ4_DIACI</name>
<dbReference type="GO" id="GO:0031267">
    <property type="term" value="F:small GTPase binding"/>
    <property type="evidence" value="ECO:0007669"/>
    <property type="project" value="InterPro"/>
</dbReference>
<dbReference type="InterPro" id="IPR039789">
    <property type="entry name" value="CYRI"/>
</dbReference>
<proteinExistence type="inferred from homology"/>
<keyword evidence="6" id="KW-1185">Reference proteome</keyword>
<accession>A0A3Q0JMJ4</accession>
<evidence type="ECO:0000259" key="5">
    <source>
        <dbReference type="Pfam" id="PF07159"/>
    </source>
</evidence>
<dbReference type="Pfam" id="PF07159">
    <property type="entry name" value="CYRIA-B_Rac1-bd"/>
    <property type="match status" value="1"/>
</dbReference>
<feature type="non-terminal residue" evidence="7">
    <location>
        <position position="1"/>
    </location>
</feature>
<evidence type="ECO:0000256" key="4">
    <source>
        <dbReference type="ARBA" id="ARBA00023288"/>
    </source>
</evidence>
<dbReference type="PaxDb" id="121845-A0A3Q0JMJ4"/>
<comment type="similarity">
    <text evidence="2">Belongs to the CYRI family.</text>
</comment>
<dbReference type="AlphaFoldDB" id="A0A3Q0JMJ4"/>
<dbReference type="GO" id="GO:0030833">
    <property type="term" value="P:regulation of actin filament polymerization"/>
    <property type="evidence" value="ECO:0007669"/>
    <property type="project" value="InterPro"/>
</dbReference>